<dbReference type="EMBL" id="CP040986">
    <property type="protein sequence ID" value="QDD13601.1"/>
    <property type="molecule type" value="Genomic_DNA"/>
</dbReference>
<dbReference type="InterPro" id="IPR013785">
    <property type="entry name" value="Aldolase_TIM"/>
</dbReference>
<dbReference type="InterPro" id="IPR018089">
    <property type="entry name" value="OMPdecase_AS"/>
</dbReference>
<dbReference type="GO" id="GO:0005829">
    <property type="term" value="C:cytosol"/>
    <property type="evidence" value="ECO:0007669"/>
    <property type="project" value="TreeGrafter"/>
</dbReference>
<dbReference type="GO" id="GO:0004590">
    <property type="term" value="F:orotidine-5'-phosphate decarboxylase activity"/>
    <property type="evidence" value="ECO:0007669"/>
    <property type="project" value="UniProtKB-UniRule"/>
</dbReference>
<feature type="binding site" evidence="9 11">
    <location>
        <position position="211"/>
    </location>
    <ligand>
        <name>substrate</name>
    </ligand>
</feature>
<accession>A0AAE6FTL8</accession>
<dbReference type="Proteomes" id="UP000312102">
    <property type="component" value="Chromosome"/>
</dbReference>
<dbReference type="EC" id="4.1.1.23" evidence="9"/>
<dbReference type="Gene3D" id="3.20.20.70">
    <property type="entry name" value="Aldolase class I"/>
    <property type="match status" value="1"/>
</dbReference>
<feature type="active site" description="Proton donor" evidence="9">
    <location>
        <position position="63"/>
    </location>
</feature>
<evidence type="ECO:0000256" key="2">
    <source>
        <dbReference type="ARBA" id="ARBA00004861"/>
    </source>
</evidence>
<dbReference type="HAMAP" id="MF_01200_B">
    <property type="entry name" value="OMPdecase_type1_B"/>
    <property type="match status" value="1"/>
</dbReference>
<dbReference type="PANTHER" id="PTHR32119:SF2">
    <property type="entry name" value="OROTIDINE 5'-PHOSPHATE DECARBOXYLASE"/>
    <property type="match status" value="1"/>
</dbReference>
<dbReference type="PROSITE" id="PS00156">
    <property type="entry name" value="OMPDECASE"/>
    <property type="match status" value="1"/>
</dbReference>
<dbReference type="GO" id="GO:0044205">
    <property type="term" value="P:'de novo' UMP biosynthetic process"/>
    <property type="evidence" value="ECO:0007669"/>
    <property type="project" value="UniProtKB-UniRule"/>
</dbReference>
<evidence type="ECO:0000256" key="10">
    <source>
        <dbReference type="PIRSR" id="PIRSR614732-1"/>
    </source>
</evidence>
<keyword evidence="6 9" id="KW-0456">Lyase</keyword>
<evidence type="ECO:0000256" key="3">
    <source>
        <dbReference type="ARBA" id="ARBA00011738"/>
    </source>
</evidence>
<dbReference type="InterPro" id="IPR011060">
    <property type="entry name" value="RibuloseP-bd_barrel"/>
</dbReference>
<dbReference type="AlphaFoldDB" id="A0AAE6FTL8"/>
<evidence type="ECO:0000256" key="8">
    <source>
        <dbReference type="ARBA" id="ARBA00061012"/>
    </source>
</evidence>
<gene>
    <name evidence="9 14" type="primary">pyrF</name>
    <name evidence="14" type="ORF">FIT61_03975</name>
</gene>
<comment type="pathway">
    <text evidence="2 9 12">Pyrimidine metabolism; UMP biosynthesis via de novo pathway; UMP from orotate: step 2/2.</text>
</comment>
<keyword evidence="4 9" id="KW-0210">Decarboxylase</keyword>
<evidence type="ECO:0000256" key="11">
    <source>
        <dbReference type="PIRSR" id="PIRSR614732-2"/>
    </source>
</evidence>
<organism evidence="14 15">
    <name type="scientific">Candidatus Methylopumilus rimovensis</name>
    <dbReference type="NCBI Taxonomy" id="2588535"/>
    <lineage>
        <taxon>Bacteria</taxon>
        <taxon>Pseudomonadati</taxon>
        <taxon>Pseudomonadota</taxon>
        <taxon>Betaproteobacteria</taxon>
        <taxon>Nitrosomonadales</taxon>
        <taxon>Methylophilaceae</taxon>
        <taxon>Candidatus Methylopumilus</taxon>
    </lineage>
</organism>
<evidence type="ECO:0000256" key="5">
    <source>
        <dbReference type="ARBA" id="ARBA00022975"/>
    </source>
</evidence>
<feature type="binding site" evidence="9">
    <location>
        <begin position="61"/>
        <end position="70"/>
    </location>
    <ligand>
        <name>substrate</name>
    </ligand>
</feature>
<dbReference type="FunFam" id="3.20.20.70:FF:000015">
    <property type="entry name" value="Orotidine 5'-phosphate decarboxylase"/>
    <property type="match status" value="1"/>
</dbReference>
<dbReference type="GO" id="GO:0006207">
    <property type="term" value="P:'de novo' pyrimidine nucleobase biosynthetic process"/>
    <property type="evidence" value="ECO:0007669"/>
    <property type="project" value="InterPro"/>
</dbReference>
<dbReference type="Pfam" id="PF00215">
    <property type="entry name" value="OMPdecase"/>
    <property type="match status" value="1"/>
</dbReference>
<protein>
    <recommendedName>
        <fullName evidence="9">Orotidine 5'-phosphate decarboxylase</fullName>
        <ecNumber evidence="9">4.1.1.23</ecNumber>
    </recommendedName>
    <alternativeName>
        <fullName evidence="9">OMP decarboxylase</fullName>
        <shortName evidence="9">OMPDCase</shortName>
        <shortName evidence="9">OMPdecase</shortName>
    </alternativeName>
</protein>
<evidence type="ECO:0000313" key="14">
    <source>
        <dbReference type="EMBL" id="QDD13601.1"/>
    </source>
</evidence>
<keyword evidence="15" id="KW-1185">Reference proteome</keyword>
<feature type="binding site" evidence="9 11">
    <location>
        <position position="190"/>
    </location>
    <ligand>
        <name>substrate</name>
    </ligand>
</feature>
<feature type="active site" description="For OMPdecase activity" evidence="10">
    <location>
        <position position="63"/>
    </location>
</feature>
<feature type="binding site" evidence="9 11">
    <location>
        <position position="34"/>
    </location>
    <ligand>
        <name>substrate</name>
    </ligand>
</feature>
<dbReference type="SMART" id="SM00934">
    <property type="entry name" value="OMPdecase"/>
    <property type="match status" value="1"/>
</dbReference>
<name>A0AAE6FTL8_9PROT</name>
<dbReference type="InterPro" id="IPR014732">
    <property type="entry name" value="OMPdecase"/>
</dbReference>
<comment type="similarity">
    <text evidence="8 9">Belongs to the OMP decarboxylase family. Type 1 subfamily.</text>
</comment>
<sequence>MTAKHKVTVALDYANLVEAKTLVSQLNPEYCNLKVGKELFTATGPSLIEYLQTKNFKVFLDLKFHDIPTTVKKACEAASQLGVWMLNVHASGGTNMLEAALEGTSKVKQPPLLIAVTVLTSMDQKTLEEIGISRNLEDQVLHLAKLTEKSGLHGIVCSAKDLVFLKNHFSPSFLFVTPGIRMTDDIANDQVRTMTPVEAIKSGSSHLVIGRPITQSKDPSKTLEKIYLEINRS</sequence>
<keyword evidence="5 9" id="KW-0665">Pyrimidine biosynthesis</keyword>
<evidence type="ECO:0000256" key="7">
    <source>
        <dbReference type="ARBA" id="ARBA00049157"/>
    </source>
</evidence>
<comment type="function">
    <text evidence="1 9">Catalyzes the decarboxylation of orotidine 5'-monophosphate (OMP) to uridine 5'-monophosphate (UMP).</text>
</comment>
<evidence type="ECO:0000256" key="6">
    <source>
        <dbReference type="ARBA" id="ARBA00023239"/>
    </source>
</evidence>
<feature type="binding site" evidence="9 11">
    <location>
        <position position="210"/>
    </location>
    <ligand>
        <name>substrate</name>
    </ligand>
</feature>
<feature type="binding site" evidence="9 11">
    <location>
        <position position="181"/>
    </location>
    <ligand>
        <name>substrate</name>
    </ligand>
</feature>
<evidence type="ECO:0000256" key="4">
    <source>
        <dbReference type="ARBA" id="ARBA00022793"/>
    </source>
</evidence>
<dbReference type="CDD" id="cd04725">
    <property type="entry name" value="OMP_decarboxylase_like"/>
    <property type="match status" value="1"/>
</dbReference>
<dbReference type="InterPro" id="IPR047596">
    <property type="entry name" value="OMPdecase_bac"/>
</dbReference>
<feature type="active site" description="For OMPdecase activity" evidence="10">
    <location>
        <position position="61"/>
    </location>
</feature>
<dbReference type="InterPro" id="IPR001754">
    <property type="entry name" value="OMPdeCOase_dom"/>
</dbReference>
<evidence type="ECO:0000256" key="9">
    <source>
        <dbReference type="HAMAP-Rule" id="MF_01200"/>
    </source>
</evidence>
<evidence type="ECO:0000256" key="12">
    <source>
        <dbReference type="RuleBase" id="RU000512"/>
    </source>
</evidence>
<proteinExistence type="inferred from homology"/>
<feature type="active site" description="For OMPdecase activity" evidence="10">
    <location>
        <position position="66"/>
    </location>
</feature>
<comment type="subunit">
    <text evidence="3 9">Homodimer.</text>
</comment>
<dbReference type="NCBIfam" id="NF001273">
    <property type="entry name" value="PRK00230.1"/>
    <property type="match status" value="1"/>
</dbReference>
<comment type="catalytic activity">
    <reaction evidence="7 9 12">
        <text>orotidine 5'-phosphate + H(+) = UMP + CO2</text>
        <dbReference type="Rhea" id="RHEA:11596"/>
        <dbReference type="ChEBI" id="CHEBI:15378"/>
        <dbReference type="ChEBI" id="CHEBI:16526"/>
        <dbReference type="ChEBI" id="CHEBI:57538"/>
        <dbReference type="ChEBI" id="CHEBI:57865"/>
        <dbReference type="EC" id="4.1.1.23"/>
    </reaction>
</comment>
<dbReference type="PANTHER" id="PTHR32119">
    <property type="entry name" value="OROTIDINE 5'-PHOSPHATE DECARBOXYLASE"/>
    <property type="match status" value="1"/>
</dbReference>
<feature type="domain" description="Orotidine 5'-phosphate decarboxylase" evidence="13">
    <location>
        <begin position="6"/>
        <end position="226"/>
    </location>
</feature>
<evidence type="ECO:0000259" key="13">
    <source>
        <dbReference type="SMART" id="SM00934"/>
    </source>
</evidence>
<dbReference type="NCBIfam" id="TIGR01740">
    <property type="entry name" value="pyrF"/>
    <property type="match status" value="1"/>
</dbReference>
<feature type="binding site" evidence="9 11">
    <location>
        <position position="120"/>
    </location>
    <ligand>
        <name>substrate</name>
    </ligand>
</feature>
<evidence type="ECO:0000256" key="1">
    <source>
        <dbReference type="ARBA" id="ARBA00002356"/>
    </source>
</evidence>
<dbReference type="SUPFAM" id="SSF51366">
    <property type="entry name" value="Ribulose-phoshate binding barrel"/>
    <property type="match status" value="1"/>
</dbReference>
<dbReference type="RefSeq" id="WP_139883394.1">
    <property type="nucleotide sequence ID" value="NZ_CP040986.1"/>
</dbReference>
<feature type="binding site" evidence="9 11">
    <location>
        <position position="12"/>
    </location>
    <ligand>
        <name>substrate</name>
    </ligand>
</feature>
<dbReference type="KEGG" id="mrk:FIT61_03975"/>
<reference evidence="14 15" key="1">
    <citation type="journal article" date="2019" name="ISME J.">
        <title>Evolution in action: habitat transition from sediment to the pelagial leads to genome streamlining in Methylophilaceae.</title>
        <authorList>
            <person name="Salcher M."/>
            <person name="Schaefle D."/>
            <person name="Kaspar M."/>
            <person name="Neuenschwander S.M."/>
            <person name="Ghai R."/>
        </authorList>
    </citation>
    <scope>NUCLEOTIDE SEQUENCE [LARGE SCALE GENOMIC DNA]</scope>
    <source>
        <strain evidence="14 15">MMS-RI-1</strain>
    </source>
</reference>
<evidence type="ECO:0000313" key="15">
    <source>
        <dbReference type="Proteomes" id="UP000312102"/>
    </source>
</evidence>